<keyword evidence="2" id="KW-0521">NADP</keyword>
<dbReference type="Pfam" id="PF04321">
    <property type="entry name" value="RmlD_sub_bind"/>
    <property type="match status" value="1"/>
</dbReference>
<organism evidence="4 5">
    <name type="scientific">Paenibacillus roseus</name>
    <dbReference type="NCBI Taxonomy" id="2798579"/>
    <lineage>
        <taxon>Bacteria</taxon>
        <taxon>Bacillati</taxon>
        <taxon>Bacillota</taxon>
        <taxon>Bacilli</taxon>
        <taxon>Bacillales</taxon>
        <taxon>Paenibacillaceae</taxon>
        <taxon>Paenibacillus</taxon>
    </lineage>
</organism>
<keyword evidence="5" id="KW-1185">Reference proteome</keyword>
<sequence length="289" mass="32345">MIRSGSRERILVTGAGGQLGKELVQLLKVKNIEVYGLARDQLDITDCDTVLKQVEQLSPTAIIHAAAYTQVDRAEAEPEIAFRCNAIGTRNVAVAAAKVGAKLVYVSTDYVFDGSEGSSYNEWSKTSPINVYGQSKLAGEQFVRHHHNRFFIVRTSWVYGAYGNNFVKTMLKLGAEHGAVRVVEDQVGSPTYTYDLAMTIIAMLQTEKYGLYHISNTGKCSWFEFAQEIFKQAKMEVQVTPISTSDMPRPAARPAYSVMEPVMLRLNDFPLLPTWQQALHHYLQNNRTD</sequence>
<dbReference type="GO" id="GO:0005829">
    <property type="term" value="C:cytosol"/>
    <property type="evidence" value="ECO:0007669"/>
    <property type="project" value="TreeGrafter"/>
</dbReference>
<dbReference type="InterPro" id="IPR005913">
    <property type="entry name" value="dTDP_dehydrorham_reduct"/>
</dbReference>
<evidence type="ECO:0000313" key="5">
    <source>
        <dbReference type="Proteomes" id="UP000640274"/>
    </source>
</evidence>
<dbReference type="EMBL" id="JAELUP010000005">
    <property type="protein sequence ID" value="MBJ6360252.1"/>
    <property type="molecule type" value="Genomic_DNA"/>
</dbReference>
<dbReference type="PANTHER" id="PTHR10491">
    <property type="entry name" value="DTDP-4-DEHYDRORHAMNOSE REDUCTASE"/>
    <property type="match status" value="1"/>
</dbReference>
<name>A0A934MTP0_9BACL</name>
<dbReference type="Gene3D" id="3.90.25.10">
    <property type="entry name" value="UDP-galactose 4-epimerase, domain 1"/>
    <property type="match status" value="1"/>
</dbReference>
<dbReference type="Proteomes" id="UP000640274">
    <property type="component" value="Unassembled WGS sequence"/>
</dbReference>
<dbReference type="PANTHER" id="PTHR10491:SF4">
    <property type="entry name" value="METHIONINE ADENOSYLTRANSFERASE 2 SUBUNIT BETA"/>
    <property type="match status" value="1"/>
</dbReference>
<evidence type="ECO:0000259" key="3">
    <source>
        <dbReference type="Pfam" id="PF04321"/>
    </source>
</evidence>
<proteinExistence type="inferred from homology"/>
<dbReference type="EC" id="1.1.1.133" evidence="2"/>
<protein>
    <recommendedName>
        <fullName evidence="2">dTDP-4-dehydrorhamnose reductase</fullName>
        <ecNumber evidence="2">1.1.1.133</ecNumber>
    </recommendedName>
</protein>
<dbReference type="InterPro" id="IPR029903">
    <property type="entry name" value="RmlD-like-bd"/>
</dbReference>
<feature type="domain" description="RmlD-like substrate binding" evidence="3">
    <location>
        <begin position="9"/>
        <end position="285"/>
    </location>
</feature>
<comment type="similarity">
    <text evidence="1 2">Belongs to the dTDP-4-dehydrorhamnose reductase family.</text>
</comment>
<dbReference type="GO" id="GO:0008831">
    <property type="term" value="F:dTDP-4-dehydrorhamnose reductase activity"/>
    <property type="evidence" value="ECO:0007669"/>
    <property type="project" value="UniProtKB-EC"/>
</dbReference>
<dbReference type="CDD" id="cd05254">
    <property type="entry name" value="dTDP_HR_like_SDR_e"/>
    <property type="match status" value="1"/>
</dbReference>
<evidence type="ECO:0000313" key="4">
    <source>
        <dbReference type="EMBL" id="MBJ6360252.1"/>
    </source>
</evidence>
<dbReference type="NCBIfam" id="TIGR01214">
    <property type="entry name" value="rmlD"/>
    <property type="match status" value="1"/>
</dbReference>
<dbReference type="GO" id="GO:0019305">
    <property type="term" value="P:dTDP-rhamnose biosynthetic process"/>
    <property type="evidence" value="ECO:0007669"/>
    <property type="project" value="TreeGrafter"/>
</dbReference>
<gene>
    <name evidence="4" type="primary">rfbD</name>
    <name evidence="4" type="ORF">JFN88_02810</name>
</gene>
<dbReference type="Gene3D" id="3.40.50.720">
    <property type="entry name" value="NAD(P)-binding Rossmann-like Domain"/>
    <property type="match status" value="1"/>
</dbReference>
<evidence type="ECO:0000256" key="2">
    <source>
        <dbReference type="RuleBase" id="RU364082"/>
    </source>
</evidence>
<reference evidence="4" key="1">
    <citation type="submission" date="2020-12" db="EMBL/GenBank/DDBJ databases">
        <authorList>
            <person name="Huq M.A."/>
        </authorList>
    </citation>
    <scope>NUCLEOTIDE SEQUENCE</scope>
    <source>
        <strain evidence="4">MAHUQ-46</strain>
    </source>
</reference>
<dbReference type="RefSeq" id="WP_199017765.1">
    <property type="nucleotide sequence ID" value="NZ_JAELUP010000005.1"/>
</dbReference>
<comment type="function">
    <text evidence="2">Catalyzes the reduction of dTDP-6-deoxy-L-lyxo-4-hexulose to yield dTDP-L-rhamnose.</text>
</comment>
<comment type="pathway">
    <text evidence="2">Carbohydrate biosynthesis; dTDP-L-rhamnose biosynthesis.</text>
</comment>
<evidence type="ECO:0000256" key="1">
    <source>
        <dbReference type="ARBA" id="ARBA00010944"/>
    </source>
</evidence>
<dbReference type="SUPFAM" id="SSF51735">
    <property type="entry name" value="NAD(P)-binding Rossmann-fold domains"/>
    <property type="match status" value="1"/>
</dbReference>
<dbReference type="InterPro" id="IPR036291">
    <property type="entry name" value="NAD(P)-bd_dom_sf"/>
</dbReference>
<dbReference type="AlphaFoldDB" id="A0A934MTP0"/>
<dbReference type="FunFam" id="3.40.50.720:FF:000159">
    <property type="entry name" value="dTDP-4-dehydrorhamnose reductase"/>
    <property type="match status" value="1"/>
</dbReference>
<accession>A0A934MTP0</accession>
<keyword evidence="2 4" id="KW-0560">Oxidoreductase</keyword>
<comment type="caution">
    <text evidence="4">The sequence shown here is derived from an EMBL/GenBank/DDBJ whole genome shotgun (WGS) entry which is preliminary data.</text>
</comment>